<keyword evidence="8" id="KW-0119">Carbohydrate metabolism</keyword>
<dbReference type="RefSeq" id="WP_078787190.1">
    <property type="nucleotide sequence ID" value="NZ_CACZYW010000004.1"/>
</dbReference>
<evidence type="ECO:0000256" key="7">
    <source>
        <dbReference type="ARBA" id="ARBA00023270"/>
    </source>
</evidence>
<dbReference type="PANTHER" id="PTHR30246:SF1">
    <property type="entry name" value="2-DEHYDRO-3-DEOXY-6-PHOSPHOGALACTONATE ALDOLASE-RELATED"/>
    <property type="match status" value="1"/>
</dbReference>
<evidence type="ECO:0000256" key="4">
    <source>
        <dbReference type="ARBA" id="ARBA00011233"/>
    </source>
</evidence>
<dbReference type="InterPro" id="IPR013785">
    <property type="entry name" value="Aldolase_TIM"/>
</dbReference>
<dbReference type="InterPro" id="IPR031337">
    <property type="entry name" value="KDPG/KHG_AS_1"/>
</dbReference>
<evidence type="ECO:0000256" key="5">
    <source>
        <dbReference type="ARBA" id="ARBA00013063"/>
    </source>
</evidence>
<organism evidence="9 10">
    <name type="scientific">Eubacterium ruminantium</name>
    <dbReference type="NCBI Taxonomy" id="42322"/>
    <lineage>
        <taxon>Bacteria</taxon>
        <taxon>Bacillati</taxon>
        <taxon>Bacillota</taxon>
        <taxon>Clostridia</taxon>
        <taxon>Eubacteriales</taxon>
        <taxon>Eubacteriaceae</taxon>
        <taxon>Eubacterium</taxon>
    </lineage>
</organism>
<dbReference type="InterPro" id="IPR000887">
    <property type="entry name" value="Aldlse_KDPG_KHG"/>
</dbReference>
<dbReference type="Gene3D" id="3.20.20.70">
    <property type="entry name" value="Aldolase class I"/>
    <property type="match status" value="1"/>
</dbReference>
<dbReference type="Proteomes" id="UP000189857">
    <property type="component" value="Unassembled WGS sequence"/>
</dbReference>
<dbReference type="NCBIfam" id="NF004325">
    <property type="entry name" value="PRK05718.1"/>
    <property type="match status" value="1"/>
</dbReference>
<dbReference type="SUPFAM" id="SSF51569">
    <property type="entry name" value="Aldolase"/>
    <property type="match status" value="1"/>
</dbReference>
<comment type="catalytic activity">
    <reaction evidence="1">
        <text>2-dehydro-3-deoxy-6-phospho-D-gluconate = D-glyceraldehyde 3-phosphate + pyruvate</text>
        <dbReference type="Rhea" id="RHEA:17089"/>
        <dbReference type="ChEBI" id="CHEBI:15361"/>
        <dbReference type="ChEBI" id="CHEBI:57569"/>
        <dbReference type="ChEBI" id="CHEBI:59776"/>
        <dbReference type="EC" id="4.1.2.14"/>
    </reaction>
</comment>
<accession>A0A1T4MV56</accession>
<dbReference type="NCBIfam" id="TIGR01182">
    <property type="entry name" value="eda"/>
    <property type="match status" value="1"/>
</dbReference>
<evidence type="ECO:0000256" key="1">
    <source>
        <dbReference type="ARBA" id="ARBA00000654"/>
    </source>
</evidence>
<dbReference type="EC" id="4.1.2.14" evidence="5"/>
<evidence type="ECO:0000313" key="10">
    <source>
        <dbReference type="Proteomes" id="UP000189857"/>
    </source>
</evidence>
<comment type="pathway">
    <text evidence="2">Carbohydrate acid metabolism; 2-dehydro-3-deoxy-D-gluconate degradation; D-glyceraldehyde 3-phosphate and pyruvate from 2-dehydro-3-deoxy-D-gluconate: step 2/2.</text>
</comment>
<keyword evidence="10" id="KW-1185">Reference proteome</keyword>
<sequence length="272" mass="29902">MNILDEIHKIGIIPVVVIDDIDTVVSLAEALIAGGLPAAEITFRTDEAAEAIRIITEKFPKMIVGAGTVLTKEQVDEAVKAGAQFIVSPGFNPEVVEYCISNDIVILPGCSCPSDIEKAISMGLENVKFFPAEQLGGIKLLKAMSAPYNKMKFMPTGGLEIDNLSPYLESSNIIACGGSFMVKKEYIAKGDYESVVNETKKAVDLMIRFKFKEVMINDSKQEYIFESHNLERAVFHLERRGVLFNKDSFIMNNGKLESAVTADGGMRLIRIK</sequence>
<dbReference type="OrthoDB" id="9802667at2"/>
<evidence type="ECO:0000256" key="2">
    <source>
        <dbReference type="ARBA" id="ARBA00004736"/>
    </source>
</evidence>
<evidence type="ECO:0000256" key="3">
    <source>
        <dbReference type="ARBA" id="ARBA00006906"/>
    </source>
</evidence>
<keyword evidence="6" id="KW-0456">Lyase</keyword>
<name>A0A1T4MV56_9FIRM</name>
<protein>
    <recommendedName>
        <fullName evidence="5">2-dehydro-3-deoxy-phosphogluconate aldolase</fullName>
        <ecNumber evidence="5">4.1.2.14</ecNumber>
    </recommendedName>
</protein>
<dbReference type="PANTHER" id="PTHR30246">
    <property type="entry name" value="2-KETO-3-DEOXY-6-PHOSPHOGLUCONATE ALDOLASE"/>
    <property type="match status" value="1"/>
</dbReference>
<dbReference type="AlphaFoldDB" id="A0A1T4MV56"/>
<keyword evidence="7" id="KW-0704">Schiff base</keyword>
<proteinExistence type="inferred from homology"/>
<comment type="similarity">
    <text evidence="3">Belongs to the KHG/KDPG aldolase family.</text>
</comment>
<dbReference type="EMBL" id="FUXA01000008">
    <property type="protein sequence ID" value="SJZ70990.1"/>
    <property type="molecule type" value="Genomic_DNA"/>
</dbReference>
<dbReference type="InterPro" id="IPR031338">
    <property type="entry name" value="KDPG/KHG_AS_2"/>
</dbReference>
<dbReference type="GO" id="GO:0008675">
    <property type="term" value="F:2-dehydro-3-deoxy-phosphogluconate aldolase activity"/>
    <property type="evidence" value="ECO:0007669"/>
    <property type="project" value="UniProtKB-EC"/>
</dbReference>
<reference evidence="9 10" key="1">
    <citation type="submission" date="2017-02" db="EMBL/GenBank/DDBJ databases">
        <authorList>
            <person name="Peterson S.W."/>
        </authorList>
    </citation>
    <scope>NUCLEOTIDE SEQUENCE [LARGE SCALE GENOMIC DNA]</scope>
    <source>
        <strain evidence="9 10">ATCC 17233</strain>
    </source>
</reference>
<evidence type="ECO:0000256" key="8">
    <source>
        <dbReference type="ARBA" id="ARBA00023277"/>
    </source>
</evidence>
<comment type="subunit">
    <text evidence="4">Homotrimer.</text>
</comment>
<evidence type="ECO:0000313" key="9">
    <source>
        <dbReference type="EMBL" id="SJZ70990.1"/>
    </source>
</evidence>
<dbReference type="PROSITE" id="PS00159">
    <property type="entry name" value="ALDOLASE_KDPG_KHG_1"/>
    <property type="match status" value="1"/>
</dbReference>
<evidence type="ECO:0000256" key="6">
    <source>
        <dbReference type="ARBA" id="ARBA00023239"/>
    </source>
</evidence>
<gene>
    <name evidence="9" type="ORF">SAMN02745110_01346</name>
</gene>
<dbReference type="CDD" id="cd00452">
    <property type="entry name" value="KDPG_aldolase"/>
    <property type="match status" value="1"/>
</dbReference>
<dbReference type="PROSITE" id="PS00160">
    <property type="entry name" value="ALDOLASE_KDPG_KHG_2"/>
    <property type="match status" value="1"/>
</dbReference>
<dbReference type="Pfam" id="PF01081">
    <property type="entry name" value="Aldolase"/>
    <property type="match status" value="1"/>
</dbReference>